<keyword evidence="6 8" id="KW-1133">Transmembrane helix</keyword>
<comment type="subcellular location">
    <subcellularLocation>
        <location evidence="1">Cell membrane</location>
        <topology evidence="1">Multi-pass membrane protein</topology>
    </subcellularLocation>
</comment>
<evidence type="ECO:0000256" key="2">
    <source>
        <dbReference type="ARBA" id="ARBA00007935"/>
    </source>
</evidence>
<dbReference type="KEGG" id="hbs:IPV69_25260"/>
<dbReference type="PANTHER" id="PTHR30472:SF67">
    <property type="entry name" value="PERMEASE OF ABC TRANSPORTER-RELATED"/>
    <property type="match status" value="1"/>
</dbReference>
<dbReference type="Pfam" id="PF01032">
    <property type="entry name" value="FecCD"/>
    <property type="match status" value="1"/>
</dbReference>
<evidence type="ECO:0000256" key="4">
    <source>
        <dbReference type="ARBA" id="ARBA00022475"/>
    </source>
</evidence>
<feature type="transmembrane region" description="Helical" evidence="8">
    <location>
        <begin position="154"/>
        <end position="175"/>
    </location>
</feature>
<feature type="transmembrane region" description="Helical" evidence="8">
    <location>
        <begin position="202"/>
        <end position="224"/>
    </location>
</feature>
<evidence type="ECO:0000313" key="10">
    <source>
        <dbReference type="Proteomes" id="UP000593765"/>
    </source>
</evidence>
<sequence length="342" mass="35006">MTSLASGDARWSGRRLFVTLLLSVAVWMLLAAACLAVGSTGQIAWPADRVIYRIRLDGVLLASLVGAALASAGVVYQAVLRNPLADPYLLGVSSGATLFSYLWQFPAATALLAFMAGEQYLGQQVFAFVGAVATVAIVFLLATQRGRLEPVTLLLVGVIVNAVNGAVFLLLNALVKDPATPGGPLALLVGGLQQTLPTGHKVAAAVCVAIGWAVMLYAGGKLHVAALSDAEAEALGVRVNRLRWTALIVASLVTAAAVSVSGPIGFVGLVCPHLARLLVGNDPRKLLPLATALGAGLLAVADAATRVLSRPGAAGTALPVGVLTGLVGGPFFLMLLLKTRRG</sequence>
<evidence type="ECO:0000256" key="3">
    <source>
        <dbReference type="ARBA" id="ARBA00022448"/>
    </source>
</evidence>
<dbReference type="PANTHER" id="PTHR30472">
    <property type="entry name" value="FERRIC ENTEROBACTIN TRANSPORT SYSTEM PERMEASE PROTEIN"/>
    <property type="match status" value="1"/>
</dbReference>
<feature type="transmembrane region" description="Helical" evidence="8">
    <location>
        <begin position="125"/>
        <end position="142"/>
    </location>
</feature>
<dbReference type="InterPro" id="IPR037294">
    <property type="entry name" value="ABC_BtuC-like"/>
</dbReference>
<feature type="transmembrane region" description="Helical" evidence="8">
    <location>
        <begin position="317"/>
        <end position="337"/>
    </location>
</feature>
<organism evidence="9 10">
    <name type="scientific">Humisphaera borealis</name>
    <dbReference type="NCBI Taxonomy" id="2807512"/>
    <lineage>
        <taxon>Bacteria</taxon>
        <taxon>Pseudomonadati</taxon>
        <taxon>Planctomycetota</taxon>
        <taxon>Phycisphaerae</taxon>
        <taxon>Tepidisphaerales</taxon>
        <taxon>Tepidisphaeraceae</taxon>
        <taxon>Humisphaera</taxon>
    </lineage>
</organism>
<evidence type="ECO:0000256" key="6">
    <source>
        <dbReference type="ARBA" id="ARBA00022989"/>
    </source>
</evidence>
<dbReference type="SUPFAM" id="SSF81345">
    <property type="entry name" value="ABC transporter involved in vitamin B12 uptake, BtuC"/>
    <property type="match status" value="1"/>
</dbReference>
<evidence type="ECO:0000256" key="5">
    <source>
        <dbReference type="ARBA" id="ARBA00022692"/>
    </source>
</evidence>
<evidence type="ECO:0000256" key="7">
    <source>
        <dbReference type="ARBA" id="ARBA00023136"/>
    </source>
</evidence>
<dbReference type="EMBL" id="CP063458">
    <property type="protein sequence ID" value="QOV89466.1"/>
    <property type="molecule type" value="Genomic_DNA"/>
</dbReference>
<name>A0A7M2WVH7_9BACT</name>
<keyword evidence="7 8" id="KW-0472">Membrane</keyword>
<keyword evidence="5 8" id="KW-0812">Transmembrane</keyword>
<keyword evidence="10" id="KW-1185">Reference proteome</keyword>
<evidence type="ECO:0000256" key="8">
    <source>
        <dbReference type="SAM" id="Phobius"/>
    </source>
</evidence>
<accession>A0A7M2WVH7</accession>
<dbReference type="GO" id="GO:0005886">
    <property type="term" value="C:plasma membrane"/>
    <property type="evidence" value="ECO:0007669"/>
    <property type="project" value="UniProtKB-SubCell"/>
</dbReference>
<keyword evidence="4" id="KW-1003">Cell membrane</keyword>
<gene>
    <name evidence="9" type="ORF">IPV69_25260</name>
</gene>
<dbReference type="Gene3D" id="1.10.3470.10">
    <property type="entry name" value="ABC transporter involved in vitamin B12 uptake, BtuC"/>
    <property type="match status" value="1"/>
</dbReference>
<dbReference type="Proteomes" id="UP000593765">
    <property type="component" value="Chromosome"/>
</dbReference>
<evidence type="ECO:0000313" key="9">
    <source>
        <dbReference type="EMBL" id="QOV89466.1"/>
    </source>
</evidence>
<keyword evidence="3" id="KW-0813">Transport</keyword>
<dbReference type="InterPro" id="IPR000522">
    <property type="entry name" value="ABC_transptr_permease_BtuC"/>
</dbReference>
<feature type="transmembrane region" description="Helical" evidence="8">
    <location>
        <begin position="286"/>
        <end position="305"/>
    </location>
</feature>
<protein>
    <submittedName>
        <fullName evidence="9">Iron ABC transporter permease</fullName>
    </submittedName>
</protein>
<dbReference type="AlphaFoldDB" id="A0A7M2WVH7"/>
<dbReference type="GO" id="GO:0022857">
    <property type="term" value="F:transmembrane transporter activity"/>
    <property type="evidence" value="ECO:0007669"/>
    <property type="project" value="InterPro"/>
</dbReference>
<evidence type="ECO:0000256" key="1">
    <source>
        <dbReference type="ARBA" id="ARBA00004651"/>
    </source>
</evidence>
<dbReference type="RefSeq" id="WP_206292507.1">
    <property type="nucleotide sequence ID" value="NZ_CP063458.1"/>
</dbReference>
<feature type="transmembrane region" description="Helical" evidence="8">
    <location>
        <begin position="58"/>
        <end position="76"/>
    </location>
</feature>
<comment type="similarity">
    <text evidence="2">Belongs to the binding-protein-dependent transport system permease family. FecCD subfamily.</text>
</comment>
<feature type="transmembrane region" description="Helical" evidence="8">
    <location>
        <begin position="244"/>
        <end position="274"/>
    </location>
</feature>
<reference evidence="9 10" key="1">
    <citation type="submission" date="2020-10" db="EMBL/GenBank/DDBJ databases">
        <title>Wide distribution of Phycisphaera-like planctomycetes from WD2101 soil group in peatlands and genome analysis of the first cultivated representative.</title>
        <authorList>
            <person name="Dedysh S.N."/>
            <person name="Beletsky A.V."/>
            <person name="Ivanova A."/>
            <person name="Kulichevskaya I.S."/>
            <person name="Suzina N.E."/>
            <person name="Philippov D.A."/>
            <person name="Rakitin A.L."/>
            <person name="Mardanov A.V."/>
            <person name="Ravin N.V."/>
        </authorList>
    </citation>
    <scope>NUCLEOTIDE SEQUENCE [LARGE SCALE GENOMIC DNA]</scope>
    <source>
        <strain evidence="9 10">M1803</strain>
    </source>
</reference>
<feature type="transmembrane region" description="Helical" evidence="8">
    <location>
        <begin position="16"/>
        <end position="37"/>
    </location>
</feature>
<proteinExistence type="inferred from homology"/>
<dbReference type="CDD" id="cd06550">
    <property type="entry name" value="TM_ABC_iron-siderophores_like"/>
    <property type="match status" value="1"/>
</dbReference>
<dbReference type="GO" id="GO:0033214">
    <property type="term" value="P:siderophore-iron import into cell"/>
    <property type="evidence" value="ECO:0007669"/>
    <property type="project" value="TreeGrafter"/>
</dbReference>